<proteinExistence type="inferred from homology"/>
<evidence type="ECO:0000256" key="4">
    <source>
        <dbReference type="ARBA" id="ARBA00011838"/>
    </source>
</evidence>
<accession>A0A9W6ZIA2</accession>
<evidence type="ECO:0000256" key="7">
    <source>
        <dbReference type="ARBA" id="ARBA00022980"/>
    </source>
</evidence>
<dbReference type="PANTHER" id="PTHR12903">
    <property type="entry name" value="MITOCHONDRIAL RIBOSOMAL PROTEIN L24"/>
    <property type="match status" value="1"/>
</dbReference>
<dbReference type="InterPro" id="IPR005824">
    <property type="entry name" value="KOW"/>
</dbReference>
<dbReference type="InterPro" id="IPR003256">
    <property type="entry name" value="Ribosomal_uL24"/>
</dbReference>
<evidence type="ECO:0000259" key="11">
    <source>
        <dbReference type="Pfam" id="PF17136"/>
    </source>
</evidence>
<dbReference type="GO" id="GO:1990904">
    <property type="term" value="C:ribonucleoprotein complex"/>
    <property type="evidence" value="ECO:0007669"/>
    <property type="project" value="UniProtKB-KW"/>
</dbReference>
<comment type="function">
    <text evidence="1">One of two assembly initiator proteins, it binds directly to the 5'-end of the 23S rRNA, where it nucleates assembly of the 50S subunit.</text>
</comment>
<dbReference type="InterPro" id="IPR041988">
    <property type="entry name" value="Ribosomal_uL24_KOW"/>
</dbReference>
<keyword evidence="5" id="KW-0150">Chloroplast</keyword>
<dbReference type="Pfam" id="PF17136">
    <property type="entry name" value="ribosomal_L24"/>
    <property type="match status" value="1"/>
</dbReference>
<evidence type="ECO:0000256" key="8">
    <source>
        <dbReference type="ARBA" id="ARBA00023274"/>
    </source>
</evidence>
<evidence type="ECO:0000256" key="9">
    <source>
        <dbReference type="ARBA" id="ARBA00035282"/>
    </source>
</evidence>
<protein>
    <recommendedName>
        <fullName evidence="9">Large ribosomal subunit protein uL24c</fullName>
    </recommendedName>
</protein>
<dbReference type="GO" id="GO:0005840">
    <property type="term" value="C:ribosome"/>
    <property type="evidence" value="ECO:0007669"/>
    <property type="project" value="UniProtKB-KW"/>
</dbReference>
<dbReference type="Gene3D" id="2.30.30.30">
    <property type="match status" value="1"/>
</dbReference>
<keyword evidence="7" id="KW-0689">Ribosomal protein</keyword>
<feature type="domain" description="Large ribosomal subunit protein uL24 C-terminal" evidence="11">
    <location>
        <begin position="74"/>
        <end position="139"/>
    </location>
</feature>
<dbReference type="InterPro" id="IPR057264">
    <property type="entry name" value="Ribosomal_uL24_C"/>
</dbReference>
<dbReference type="InterPro" id="IPR014722">
    <property type="entry name" value="Rib_uL2_dom2"/>
</dbReference>
<evidence type="ECO:0000259" key="10">
    <source>
        <dbReference type="Pfam" id="PF00467"/>
    </source>
</evidence>
<dbReference type="EMBL" id="BRXX01000633">
    <property type="protein sequence ID" value="GMH50515.1"/>
    <property type="molecule type" value="Genomic_DNA"/>
</dbReference>
<sequence length="180" mass="20067">MSNGASLGKMRLLKKLMTPKVSYKPQLSSPNALPKKFSILRGDTVEVINGPCTGERGIVSSVLRKNARLIIEGVNVRSRKLKSNPARGLSAKVQDKAVSVHYSNVNLVCPVMDKPTRISRKYLEDGTKVRVSKLSGAIIPRPLILSERRRPQRTELTEKETKEEDVFEVTYDPERKGIKG</sequence>
<evidence type="ECO:0000313" key="12">
    <source>
        <dbReference type="EMBL" id="GMH50515.1"/>
    </source>
</evidence>
<dbReference type="HAMAP" id="MF_01326_B">
    <property type="entry name" value="Ribosomal_uL24_B"/>
    <property type="match status" value="1"/>
</dbReference>
<dbReference type="CDD" id="cd06089">
    <property type="entry name" value="KOW_RPL26"/>
    <property type="match status" value="1"/>
</dbReference>
<dbReference type="GO" id="GO:0009507">
    <property type="term" value="C:chloroplast"/>
    <property type="evidence" value="ECO:0007669"/>
    <property type="project" value="UniProtKB-SubCell"/>
</dbReference>
<dbReference type="NCBIfam" id="TIGR01079">
    <property type="entry name" value="rplX_bact"/>
    <property type="match status" value="1"/>
</dbReference>
<evidence type="ECO:0000313" key="13">
    <source>
        <dbReference type="Proteomes" id="UP001165160"/>
    </source>
</evidence>
<dbReference type="InterPro" id="IPR008991">
    <property type="entry name" value="Translation_prot_SH3-like_sf"/>
</dbReference>
<dbReference type="Proteomes" id="UP001165160">
    <property type="component" value="Unassembled WGS sequence"/>
</dbReference>
<keyword evidence="8" id="KW-0687">Ribonucleoprotein</keyword>
<reference evidence="13" key="1">
    <citation type="journal article" date="2023" name="Commun. Biol.">
        <title>Genome analysis of Parmales, the sister group of diatoms, reveals the evolutionary specialization of diatoms from phago-mixotrophs to photoautotrophs.</title>
        <authorList>
            <person name="Ban H."/>
            <person name="Sato S."/>
            <person name="Yoshikawa S."/>
            <person name="Yamada K."/>
            <person name="Nakamura Y."/>
            <person name="Ichinomiya M."/>
            <person name="Sato N."/>
            <person name="Blanc-Mathieu R."/>
            <person name="Endo H."/>
            <person name="Kuwata A."/>
            <person name="Ogata H."/>
        </authorList>
    </citation>
    <scope>NUCLEOTIDE SEQUENCE [LARGE SCALE GENOMIC DNA]</scope>
    <source>
        <strain evidence="13">NIES 3699</strain>
    </source>
</reference>
<dbReference type="GO" id="GO:0003723">
    <property type="term" value="F:RNA binding"/>
    <property type="evidence" value="ECO:0007669"/>
    <property type="project" value="InterPro"/>
</dbReference>
<dbReference type="SUPFAM" id="SSF50104">
    <property type="entry name" value="Translation proteins SH3-like domain"/>
    <property type="match status" value="1"/>
</dbReference>
<comment type="subcellular location">
    <subcellularLocation>
        <location evidence="2">Plastid</location>
        <location evidence="2">Chloroplast</location>
    </subcellularLocation>
</comment>
<evidence type="ECO:0000256" key="3">
    <source>
        <dbReference type="ARBA" id="ARBA00010618"/>
    </source>
</evidence>
<comment type="caution">
    <text evidence="12">The sequence shown here is derived from an EMBL/GenBank/DDBJ whole genome shotgun (WGS) entry which is preliminary data.</text>
</comment>
<gene>
    <name evidence="12" type="ORF">TrVE_jg6347</name>
</gene>
<evidence type="ECO:0000256" key="5">
    <source>
        <dbReference type="ARBA" id="ARBA00022528"/>
    </source>
</evidence>
<evidence type="ECO:0000256" key="2">
    <source>
        <dbReference type="ARBA" id="ARBA00004229"/>
    </source>
</evidence>
<evidence type="ECO:0000256" key="1">
    <source>
        <dbReference type="ARBA" id="ARBA00004072"/>
    </source>
</evidence>
<organism evidence="12 13">
    <name type="scientific">Triparma verrucosa</name>
    <dbReference type="NCBI Taxonomy" id="1606542"/>
    <lineage>
        <taxon>Eukaryota</taxon>
        <taxon>Sar</taxon>
        <taxon>Stramenopiles</taxon>
        <taxon>Ochrophyta</taxon>
        <taxon>Bolidophyceae</taxon>
        <taxon>Parmales</taxon>
        <taxon>Triparmaceae</taxon>
        <taxon>Triparma</taxon>
    </lineage>
</organism>
<comment type="subunit">
    <text evidence="4">Part of the 50S ribosomal subunit.</text>
</comment>
<comment type="similarity">
    <text evidence="3">Belongs to the universal ribosomal protein uL24 family.</text>
</comment>
<name>A0A9W6ZIA2_9STRA</name>
<keyword evidence="6" id="KW-0934">Plastid</keyword>
<keyword evidence="13" id="KW-1185">Reference proteome</keyword>
<dbReference type="GO" id="GO:0006412">
    <property type="term" value="P:translation"/>
    <property type="evidence" value="ECO:0007669"/>
    <property type="project" value="InterPro"/>
</dbReference>
<dbReference type="Pfam" id="PF00467">
    <property type="entry name" value="KOW"/>
    <property type="match status" value="1"/>
</dbReference>
<evidence type="ECO:0000256" key="6">
    <source>
        <dbReference type="ARBA" id="ARBA00022640"/>
    </source>
</evidence>
<feature type="domain" description="KOW" evidence="10">
    <location>
        <begin position="41"/>
        <end position="72"/>
    </location>
</feature>
<dbReference type="AlphaFoldDB" id="A0A9W6ZIA2"/>
<dbReference type="GO" id="GO:0003735">
    <property type="term" value="F:structural constituent of ribosome"/>
    <property type="evidence" value="ECO:0007669"/>
    <property type="project" value="InterPro"/>
</dbReference>